<dbReference type="Gene3D" id="1.10.357.10">
    <property type="entry name" value="Tetracycline Repressor, domain 2"/>
    <property type="match status" value="1"/>
</dbReference>
<proteinExistence type="predicted"/>
<gene>
    <name evidence="4" type="ORF">Mucpa_5601</name>
</gene>
<dbReference type="PRINTS" id="PR00455">
    <property type="entry name" value="HTHTETR"/>
</dbReference>
<keyword evidence="5" id="KW-1185">Reference proteome</keyword>
<evidence type="ECO:0000256" key="2">
    <source>
        <dbReference type="PROSITE-ProRule" id="PRU00335"/>
    </source>
</evidence>
<feature type="DNA-binding region" description="H-T-H motif" evidence="2">
    <location>
        <begin position="31"/>
        <end position="50"/>
    </location>
</feature>
<keyword evidence="1 2" id="KW-0238">DNA-binding</keyword>
<dbReference type="OrthoDB" id="9789566at2"/>
<dbReference type="eggNOG" id="COG1309">
    <property type="taxonomic scope" value="Bacteria"/>
</dbReference>
<dbReference type="InterPro" id="IPR009057">
    <property type="entry name" value="Homeodomain-like_sf"/>
</dbReference>
<dbReference type="AlphaFoldDB" id="H1Y135"/>
<dbReference type="SUPFAM" id="SSF46689">
    <property type="entry name" value="Homeodomain-like"/>
    <property type="match status" value="1"/>
</dbReference>
<protein>
    <submittedName>
        <fullName evidence="4">Regulatory protein TetR</fullName>
    </submittedName>
</protein>
<accession>H1Y135</accession>
<dbReference type="GO" id="GO:0003677">
    <property type="term" value="F:DNA binding"/>
    <property type="evidence" value="ECO:0007669"/>
    <property type="project" value="UniProtKB-UniRule"/>
</dbReference>
<dbReference type="Pfam" id="PF00440">
    <property type="entry name" value="TetR_N"/>
    <property type="match status" value="1"/>
</dbReference>
<evidence type="ECO:0000313" key="5">
    <source>
        <dbReference type="Proteomes" id="UP000002774"/>
    </source>
</evidence>
<evidence type="ECO:0000256" key="1">
    <source>
        <dbReference type="ARBA" id="ARBA00023125"/>
    </source>
</evidence>
<dbReference type="PROSITE" id="PS50977">
    <property type="entry name" value="HTH_TETR_2"/>
    <property type="match status" value="1"/>
</dbReference>
<organism evidence="4 5">
    <name type="scientific">Mucilaginibacter paludis DSM 18603</name>
    <dbReference type="NCBI Taxonomy" id="714943"/>
    <lineage>
        <taxon>Bacteria</taxon>
        <taxon>Pseudomonadati</taxon>
        <taxon>Bacteroidota</taxon>
        <taxon>Sphingobacteriia</taxon>
        <taxon>Sphingobacteriales</taxon>
        <taxon>Sphingobacteriaceae</taxon>
        <taxon>Mucilaginibacter</taxon>
    </lineage>
</organism>
<reference evidence="4" key="1">
    <citation type="submission" date="2011-09" db="EMBL/GenBank/DDBJ databases">
        <title>The permanent draft genome of Mucilaginibacter paludis DSM 18603.</title>
        <authorList>
            <consortium name="US DOE Joint Genome Institute (JGI-PGF)"/>
            <person name="Lucas S."/>
            <person name="Han J."/>
            <person name="Lapidus A."/>
            <person name="Bruce D."/>
            <person name="Goodwin L."/>
            <person name="Pitluck S."/>
            <person name="Peters L."/>
            <person name="Kyrpides N."/>
            <person name="Mavromatis K."/>
            <person name="Ivanova N."/>
            <person name="Mikhailova N."/>
            <person name="Held B."/>
            <person name="Detter J.C."/>
            <person name="Tapia R."/>
            <person name="Han C."/>
            <person name="Land M."/>
            <person name="Hauser L."/>
            <person name="Markowitz V."/>
            <person name="Cheng J.-F."/>
            <person name="Hugenholtz P."/>
            <person name="Woyke T."/>
            <person name="Wu D."/>
            <person name="Tindall B."/>
            <person name="Brambilla E."/>
            <person name="Klenk H.-P."/>
            <person name="Eisen J.A."/>
        </authorList>
    </citation>
    <scope>NUCLEOTIDE SEQUENCE [LARGE SCALE GENOMIC DNA]</scope>
    <source>
        <strain evidence="4">DSM 18603</strain>
    </source>
</reference>
<evidence type="ECO:0000259" key="3">
    <source>
        <dbReference type="PROSITE" id="PS50977"/>
    </source>
</evidence>
<name>H1Y135_9SPHI</name>
<dbReference type="InterPro" id="IPR050624">
    <property type="entry name" value="HTH-type_Tx_Regulator"/>
</dbReference>
<dbReference type="STRING" id="714943.Mucpa_5601"/>
<dbReference type="PANTHER" id="PTHR43479">
    <property type="entry name" value="ACREF/ENVCD OPERON REPRESSOR-RELATED"/>
    <property type="match status" value="1"/>
</dbReference>
<dbReference type="PANTHER" id="PTHR43479:SF11">
    <property type="entry name" value="ACREF_ENVCD OPERON REPRESSOR-RELATED"/>
    <property type="match status" value="1"/>
</dbReference>
<sequence>MSNIIKDEEIQEQLVKAAKQLFELHGFRRVTIDDIAKAIGKARSSLYYYYKTKEEILDAVIAAEIRELVKLIAIAISEAKTSEEKIKAFFLTDLRTILEKRGFFNALDEGMNAGELSGFQKTRFAVYQQVRLQESTLLRQIITEGIGRGELMELGQKEKEDFIFVILSSLHGMKREMVIKNEFGNMESSVNFLVHSLIHGLKK</sequence>
<evidence type="ECO:0000313" key="4">
    <source>
        <dbReference type="EMBL" id="EHQ29670.1"/>
    </source>
</evidence>
<dbReference type="Proteomes" id="UP000002774">
    <property type="component" value="Chromosome"/>
</dbReference>
<dbReference type="RefSeq" id="WP_008510983.1">
    <property type="nucleotide sequence ID" value="NZ_CM001403.1"/>
</dbReference>
<dbReference type="EMBL" id="CM001403">
    <property type="protein sequence ID" value="EHQ29670.1"/>
    <property type="molecule type" value="Genomic_DNA"/>
</dbReference>
<dbReference type="Gene3D" id="1.10.10.60">
    <property type="entry name" value="Homeodomain-like"/>
    <property type="match status" value="1"/>
</dbReference>
<feature type="domain" description="HTH tetR-type" evidence="3">
    <location>
        <begin position="8"/>
        <end position="68"/>
    </location>
</feature>
<dbReference type="HOGENOM" id="CLU_069356_12_10_10"/>
<dbReference type="InterPro" id="IPR001647">
    <property type="entry name" value="HTH_TetR"/>
</dbReference>